<dbReference type="Proteomes" id="UP001221898">
    <property type="component" value="Unassembled WGS sequence"/>
</dbReference>
<dbReference type="EMBL" id="JAINUG010000007">
    <property type="protein sequence ID" value="KAJ8416313.1"/>
    <property type="molecule type" value="Genomic_DNA"/>
</dbReference>
<protein>
    <submittedName>
        <fullName evidence="2">Uncharacterized protein</fullName>
    </submittedName>
</protein>
<gene>
    <name evidence="2" type="ORF">AAFF_G00383350</name>
</gene>
<keyword evidence="3" id="KW-1185">Reference proteome</keyword>
<reference evidence="2" key="1">
    <citation type="journal article" date="2023" name="Science">
        <title>Genome structures resolve the early diversification of teleost fishes.</title>
        <authorList>
            <person name="Parey E."/>
            <person name="Louis A."/>
            <person name="Montfort J."/>
            <person name="Bouchez O."/>
            <person name="Roques C."/>
            <person name="Iampietro C."/>
            <person name="Lluch J."/>
            <person name="Castinel A."/>
            <person name="Donnadieu C."/>
            <person name="Desvignes T."/>
            <person name="Floi Bucao C."/>
            <person name="Jouanno E."/>
            <person name="Wen M."/>
            <person name="Mejri S."/>
            <person name="Dirks R."/>
            <person name="Jansen H."/>
            <person name="Henkel C."/>
            <person name="Chen W.J."/>
            <person name="Zahm M."/>
            <person name="Cabau C."/>
            <person name="Klopp C."/>
            <person name="Thompson A.W."/>
            <person name="Robinson-Rechavi M."/>
            <person name="Braasch I."/>
            <person name="Lecointre G."/>
            <person name="Bobe J."/>
            <person name="Postlethwait J.H."/>
            <person name="Berthelot C."/>
            <person name="Roest Crollius H."/>
            <person name="Guiguen Y."/>
        </authorList>
    </citation>
    <scope>NUCLEOTIDE SEQUENCE</scope>
    <source>
        <strain evidence="2">NC1722</strain>
    </source>
</reference>
<evidence type="ECO:0000313" key="3">
    <source>
        <dbReference type="Proteomes" id="UP001221898"/>
    </source>
</evidence>
<name>A0AAD7T9J3_9TELE</name>
<dbReference type="AlphaFoldDB" id="A0AAD7T9J3"/>
<accession>A0AAD7T9J3</accession>
<proteinExistence type="predicted"/>
<feature type="region of interest" description="Disordered" evidence="1">
    <location>
        <begin position="23"/>
        <end position="54"/>
    </location>
</feature>
<evidence type="ECO:0000256" key="1">
    <source>
        <dbReference type="SAM" id="MobiDB-lite"/>
    </source>
</evidence>
<comment type="caution">
    <text evidence="2">The sequence shown here is derived from an EMBL/GenBank/DDBJ whole genome shotgun (WGS) entry which is preliminary data.</text>
</comment>
<sequence length="142" mass="15085">MEKIPMPCVDTEHPAGAISFPGCESDSSSVVEKEPRVGSPAFNAAVNSPDRETRPTGMIQVTVTKTTDRSKGFSIDNILSKKGTLSSCRGGSGVPVRGLEMDSSAFSASEVLGGRASQLYQMGFPLCHYLSLTCPEKVLHFS</sequence>
<organism evidence="2 3">
    <name type="scientific">Aldrovandia affinis</name>
    <dbReference type="NCBI Taxonomy" id="143900"/>
    <lineage>
        <taxon>Eukaryota</taxon>
        <taxon>Metazoa</taxon>
        <taxon>Chordata</taxon>
        <taxon>Craniata</taxon>
        <taxon>Vertebrata</taxon>
        <taxon>Euteleostomi</taxon>
        <taxon>Actinopterygii</taxon>
        <taxon>Neopterygii</taxon>
        <taxon>Teleostei</taxon>
        <taxon>Notacanthiformes</taxon>
        <taxon>Halosauridae</taxon>
        <taxon>Aldrovandia</taxon>
    </lineage>
</organism>
<evidence type="ECO:0000313" key="2">
    <source>
        <dbReference type="EMBL" id="KAJ8416313.1"/>
    </source>
</evidence>